<comment type="caution">
    <text evidence="6">The sequence shown here is derived from an EMBL/GenBank/DDBJ whole genome shotgun (WGS) entry which is preliminary data.</text>
</comment>
<dbReference type="Gene3D" id="3.40.1090.10">
    <property type="entry name" value="Cytosolic phospholipase A2 catalytic domain"/>
    <property type="match status" value="1"/>
</dbReference>
<keyword evidence="7" id="KW-1185">Reference proteome</keyword>
<evidence type="ECO:0000313" key="6">
    <source>
        <dbReference type="EMBL" id="KEQ13132.1"/>
    </source>
</evidence>
<dbReference type="PANTHER" id="PTHR14226:SF76">
    <property type="entry name" value="NTE FAMILY PROTEIN RSSA"/>
    <property type="match status" value="1"/>
</dbReference>
<feature type="active site" description="Nucleophile" evidence="4">
    <location>
        <position position="40"/>
    </location>
</feature>
<name>A0A081N3V9_9GAMM</name>
<dbReference type="GO" id="GO:0016787">
    <property type="term" value="F:hydrolase activity"/>
    <property type="evidence" value="ECO:0007669"/>
    <property type="project" value="UniProtKB-UniRule"/>
</dbReference>
<dbReference type="GO" id="GO:0016042">
    <property type="term" value="P:lipid catabolic process"/>
    <property type="evidence" value="ECO:0007669"/>
    <property type="project" value="UniProtKB-UniRule"/>
</dbReference>
<feature type="domain" description="PNPLA" evidence="5">
    <location>
        <begin position="7"/>
        <end position="167"/>
    </location>
</feature>
<feature type="active site" description="Proton acceptor" evidence="4">
    <location>
        <position position="154"/>
    </location>
</feature>
<protein>
    <recommendedName>
        <fullName evidence="5">PNPLA domain-containing protein</fullName>
    </recommendedName>
</protein>
<keyword evidence="3 4" id="KW-0443">Lipid metabolism</keyword>
<keyword evidence="2 4" id="KW-0442">Lipid degradation</keyword>
<dbReference type="EMBL" id="JOKH01000009">
    <property type="protein sequence ID" value="KEQ13132.1"/>
    <property type="molecule type" value="Genomic_DNA"/>
</dbReference>
<dbReference type="InterPro" id="IPR016035">
    <property type="entry name" value="Acyl_Trfase/lysoPLipase"/>
</dbReference>
<evidence type="ECO:0000256" key="4">
    <source>
        <dbReference type="PROSITE-ProRule" id="PRU01161"/>
    </source>
</evidence>
<dbReference type="PANTHER" id="PTHR14226">
    <property type="entry name" value="NEUROPATHY TARGET ESTERASE/SWISS CHEESE D.MELANOGASTER"/>
    <property type="match status" value="1"/>
</dbReference>
<dbReference type="InterPro" id="IPR050301">
    <property type="entry name" value="NTE"/>
</dbReference>
<evidence type="ECO:0000256" key="2">
    <source>
        <dbReference type="ARBA" id="ARBA00022963"/>
    </source>
</evidence>
<evidence type="ECO:0000256" key="1">
    <source>
        <dbReference type="ARBA" id="ARBA00022801"/>
    </source>
</evidence>
<dbReference type="Proteomes" id="UP000028073">
    <property type="component" value="Unassembled WGS sequence"/>
</dbReference>
<keyword evidence="1 4" id="KW-0378">Hydrolase</keyword>
<gene>
    <name evidence="6" type="ORF">GZ78_26655</name>
</gene>
<feature type="short sequence motif" description="DGA/G" evidence="4">
    <location>
        <begin position="154"/>
        <end position="156"/>
    </location>
</feature>
<dbReference type="Pfam" id="PF01734">
    <property type="entry name" value="Patatin"/>
    <property type="match status" value="1"/>
</dbReference>
<proteinExistence type="predicted"/>
<evidence type="ECO:0000259" key="5">
    <source>
        <dbReference type="PROSITE" id="PS51635"/>
    </source>
</evidence>
<dbReference type="RefSeq" id="WP_034842300.1">
    <property type="nucleotide sequence ID" value="NZ_JOKH01000009.1"/>
</dbReference>
<dbReference type="STRING" id="1137799.GZ78_26655"/>
<dbReference type="InterPro" id="IPR002641">
    <property type="entry name" value="PNPLA_dom"/>
</dbReference>
<comment type="caution">
    <text evidence="4">Lacks conserved residue(s) required for the propagation of feature annotation.</text>
</comment>
<accession>A0A081N3V9</accession>
<dbReference type="OrthoDB" id="5290098at2"/>
<feature type="short sequence motif" description="GXSXG" evidence="4">
    <location>
        <begin position="38"/>
        <end position="42"/>
    </location>
</feature>
<dbReference type="PROSITE" id="PS51635">
    <property type="entry name" value="PNPLA"/>
    <property type="match status" value="1"/>
</dbReference>
<evidence type="ECO:0000313" key="7">
    <source>
        <dbReference type="Proteomes" id="UP000028073"/>
    </source>
</evidence>
<dbReference type="AlphaFoldDB" id="A0A081N3V9"/>
<evidence type="ECO:0000256" key="3">
    <source>
        <dbReference type="ARBA" id="ARBA00023098"/>
    </source>
</evidence>
<organism evidence="6 7">
    <name type="scientific">Endozoicomonas numazuensis</name>
    <dbReference type="NCBI Taxonomy" id="1137799"/>
    <lineage>
        <taxon>Bacteria</taxon>
        <taxon>Pseudomonadati</taxon>
        <taxon>Pseudomonadota</taxon>
        <taxon>Gammaproteobacteria</taxon>
        <taxon>Oceanospirillales</taxon>
        <taxon>Endozoicomonadaceae</taxon>
        <taxon>Endozoicomonas</taxon>
    </lineage>
</organism>
<dbReference type="eggNOG" id="COG1752">
    <property type="taxonomic scope" value="Bacteria"/>
</dbReference>
<sequence>MTKRVALVLGSGGARGYAHVGVIRELEARGYEITAIAGASMGSLVGGLWATGKLDEYCQWAETIDSFEIIRLLDISLGRPGVIKGDRLFERMREIIGDCRIEDLPVPYTAVATSLTTRKEVWFQRGDLVTAIRASSAIPSLFSPVEMHGQVLVDGGVLNPLPMAPAGSALADMVVAVDLLGAPFQKKQVVEPEEKESRSIFDGLIDKLMGVSESKKSQDELSASMSLMEISNQSMEVMQESLSRYKMAGYQPDVLVNVPRNICQFYEFHRFSEIAAIGRQLAIEALDQWESRHQGEPSLLLEAEPSS</sequence>
<reference evidence="6 7" key="1">
    <citation type="submission" date="2014-06" db="EMBL/GenBank/DDBJ databases">
        <title>Whole Genome Sequences of Three Symbiotic Endozoicomonas Bacteria.</title>
        <authorList>
            <person name="Neave M.J."/>
            <person name="Apprill A."/>
            <person name="Voolstra C.R."/>
        </authorList>
    </citation>
    <scope>NUCLEOTIDE SEQUENCE [LARGE SCALE GENOMIC DNA]</scope>
    <source>
        <strain evidence="6 7">DSM 25634</strain>
    </source>
</reference>
<dbReference type="SUPFAM" id="SSF52151">
    <property type="entry name" value="FabD/lysophospholipase-like"/>
    <property type="match status" value="1"/>
</dbReference>